<evidence type="ECO:0000313" key="2">
    <source>
        <dbReference type="WBParaSite" id="JU765_v2.g9420.t1"/>
    </source>
</evidence>
<name>A0AC34RT37_9BILA</name>
<dbReference type="WBParaSite" id="JU765_v2.g9420.t1">
    <property type="protein sequence ID" value="JU765_v2.g9420.t1"/>
    <property type="gene ID" value="JU765_v2.g9420"/>
</dbReference>
<proteinExistence type="predicted"/>
<protein>
    <submittedName>
        <fullName evidence="2">C-type lectin domain-containing protein</fullName>
    </submittedName>
</protein>
<evidence type="ECO:0000313" key="1">
    <source>
        <dbReference type="Proteomes" id="UP000887576"/>
    </source>
</evidence>
<organism evidence="1 2">
    <name type="scientific">Panagrolaimus sp. JU765</name>
    <dbReference type="NCBI Taxonomy" id="591449"/>
    <lineage>
        <taxon>Eukaryota</taxon>
        <taxon>Metazoa</taxon>
        <taxon>Ecdysozoa</taxon>
        <taxon>Nematoda</taxon>
        <taxon>Chromadorea</taxon>
        <taxon>Rhabditida</taxon>
        <taxon>Tylenchina</taxon>
        <taxon>Panagrolaimomorpha</taxon>
        <taxon>Panagrolaimoidea</taxon>
        <taxon>Panagrolaimidae</taxon>
        <taxon>Panagrolaimus</taxon>
    </lineage>
</organism>
<sequence length="241" mass="27559">MFISSLVYKALGNFTYYWIGGTMKTVMMSGRKSVDLWTWTKDDALMYITDWDPSAPSMGNCTGVNRNGFWSAIDCKMSNPFVCEFPAKIDYNYEFCDDGWAHFNFTHSCYKKFSVTKAINQSTAESYCVQKGGHLASIHSDEENEFIGELASIGLITNAFASVFWIGGKRDDNSANWRWVDKTAFDYAAFGDSYEYTNYFCIDFLPDVTTTYPIGPMYWNAYPCDRVLNSYLCKKEAYKAL</sequence>
<reference evidence="2" key="1">
    <citation type="submission" date="2022-11" db="UniProtKB">
        <authorList>
            <consortium name="WormBaseParasite"/>
        </authorList>
    </citation>
    <scope>IDENTIFICATION</scope>
</reference>
<dbReference type="Proteomes" id="UP000887576">
    <property type="component" value="Unplaced"/>
</dbReference>
<accession>A0AC34RT37</accession>